<dbReference type="PROSITE" id="PS51257">
    <property type="entry name" value="PROKAR_LIPOPROTEIN"/>
    <property type="match status" value="1"/>
</dbReference>
<dbReference type="OrthoDB" id="5520856at2"/>
<feature type="compositionally biased region" description="Polar residues" evidence="3">
    <location>
        <begin position="660"/>
        <end position="669"/>
    </location>
</feature>
<feature type="region of interest" description="Disordered" evidence="3">
    <location>
        <begin position="637"/>
        <end position="669"/>
    </location>
</feature>
<dbReference type="InterPro" id="IPR015915">
    <property type="entry name" value="Kelch-typ_b-propeller"/>
</dbReference>
<keyword evidence="1" id="KW-0880">Kelch repeat</keyword>
<dbReference type="InterPro" id="IPR011043">
    <property type="entry name" value="Gal_Oxase/kelch_b-propeller"/>
</dbReference>
<dbReference type="Proteomes" id="UP000238348">
    <property type="component" value="Chromosome"/>
</dbReference>
<keyword evidence="2" id="KW-0677">Repeat</keyword>
<accession>A0A2L0ESM6</accession>
<organism evidence="4 5">
    <name type="scientific">Sorangium cellulosum</name>
    <name type="common">Polyangium cellulosum</name>
    <dbReference type="NCBI Taxonomy" id="56"/>
    <lineage>
        <taxon>Bacteria</taxon>
        <taxon>Pseudomonadati</taxon>
        <taxon>Myxococcota</taxon>
        <taxon>Polyangia</taxon>
        <taxon>Polyangiales</taxon>
        <taxon>Polyangiaceae</taxon>
        <taxon>Sorangium</taxon>
    </lineage>
</organism>
<evidence type="ECO:0000256" key="2">
    <source>
        <dbReference type="ARBA" id="ARBA00022737"/>
    </source>
</evidence>
<evidence type="ECO:0000256" key="1">
    <source>
        <dbReference type="ARBA" id="ARBA00022441"/>
    </source>
</evidence>
<dbReference type="PANTHER" id="PTHR46093">
    <property type="entry name" value="ACYL-COA-BINDING DOMAIN-CONTAINING PROTEIN 5"/>
    <property type="match status" value="1"/>
</dbReference>
<evidence type="ECO:0000313" key="5">
    <source>
        <dbReference type="Proteomes" id="UP000238348"/>
    </source>
</evidence>
<dbReference type="AlphaFoldDB" id="A0A2L0ESM6"/>
<dbReference type="Gene3D" id="2.120.10.80">
    <property type="entry name" value="Kelch-type beta propeller"/>
    <property type="match status" value="2"/>
</dbReference>
<protein>
    <submittedName>
        <fullName evidence="4">Uncharacterized protein</fullName>
    </submittedName>
</protein>
<name>A0A2L0ESM6_SORCE</name>
<evidence type="ECO:0000256" key="3">
    <source>
        <dbReference type="SAM" id="MobiDB-lite"/>
    </source>
</evidence>
<dbReference type="RefSeq" id="WP_159397031.1">
    <property type="nucleotide sequence ID" value="NZ_CP012673.1"/>
</dbReference>
<dbReference type="PANTHER" id="PTHR46093:SF18">
    <property type="entry name" value="FIBRONECTIN TYPE-III DOMAIN-CONTAINING PROTEIN"/>
    <property type="match status" value="1"/>
</dbReference>
<proteinExistence type="predicted"/>
<dbReference type="SUPFAM" id="SSF50965">
    <property type="entry name" value="Galactose oxidase, central domain"/>
    <property type="match status" value="2"/>
</dbReference>
<dbReference type="EMBL" id="CP012673">
    <property type="protein sequence ID" value="AUX42262.1"/>
    <property type="molecule type" value="Genomic_DNA"/>
</dbReference>
<evidence type="ECO:0000313" key="4">
    <source>
        <dbReference type="EMBL" id="AUX42262.1"/>
    </source>
</evidence>
<gene>
    <name evidence="4" type="ORF">SOCE26_036920</name>
</gene>
<sequence>MRVSPVLAILALVGCSTQPQTARDDVTSLTLALGPTPAGIWKIRDWGDLSFEDHARFVYHAGMEKVLLVSGRPNRGVFSWDGRDWDRVADANSSLFMQGATYDEAHDRVVVFGGLVADHVGADSSRSTWFFSGGAWQEQVLSGPTAGGGATLAYDAARDRIVLTGGASHTNGTLRQDTWLFDGEAWTKAGAAESPASQYAGAAYDRARERVVLARPVDGTASETWEWDGTAWSRIAATTPLPYGYSYSLTYDETVRRVVGLVEGGLWAWNGSAWSRVDASDGQESERARAVIAYDAARGRLVARNSSASTWEYDGATWHKLPSTRPRARNSAAHAYDSARGRVIYFGSVTDPEDATWEWDGAGWARGPRAMSSTPTGLAMAYDSRRSRAVMEVDRQTWEYDGTAWVDVGPAPSTMSLMAFDAARGVTVALSGTATWTWDGASWQQVMVDGPTPARDSAMAYDTLRERIVRFGGYTDGTGGSQIDETWEWDGSTWTLMSPATRPTPRGGHSMAFDERRGLMVLYGGYRHNEVWEYDGTTWVQRVTPTAPAGSFSNGMVYDTARDRMVFFANDGTLSEFMPVGDACTSGDECPSGACVTGVCCDRACTSSCEACSVEMGATQNGICAVLPDAGADCMSSEVDAGSPDGGPTSRGKSGGGCSAAQSAPRTSEGQAWLGGLALAAVVLRRRRRAPG</sequence>
<reference evidence="4 5" key="1">
    <citation type="submission" date="2015-09" db="EMBL/GenBank/DDBJ databases">
        <title>Sorangium comparison.</title>
        <authorList>
            <person name="Zaburannyi N."/>
            <person name="Bunk B."/>
            <person name="Overmann J."/>
            <person name="Mueller R."/>
        </authorList>
    </citation>
    <scope>NUCLEOTIDE SEQUENCE [LARGE SCALE GENOMIC DNA]</scope>
    <source>
        <strain evidence="4 5">So ce26</strain>
    </source>
</reference>